<dbReference type="SUPFAM" id="SSF54637">
    <property type="entry name" value="Thioesterase/thiol ester dehydrase-isomerase"/>
    <property type="match status" value="1"/>
</dbReference>
<dbReference type="InterPro" id="IPR029069">
    <property type="entry name" value="HotDog_dom_sf"/>
</dbReference>
<dbReference type="AlphaFoldDB" id="A0A1M5RXJ9"/>
<evidence type="ECO:0000313" key="2">
    <source>
        <dbReference type="EMBL" id="SHH30965.1"/>
    </source>
</evidence>
<proteinExistence type="predicted"/>
<dbReference type="Pfam" id="PF22636">
    <property type="entry name" value="FlK"/>
    <property type="match status" value="1"/>
</dbReference>
<dbReference type="EMBL" id="FQXN01000002">
    <property type="protein sequence ID" value="SHH30965.1"/>
    <property type="molecule type" value="Genomic_DNA"/>
</dbReference>
<dbReference type="InterPro" id="IPR025540">
    <property type="entry name" value="FlK"/>
</dbReference>
<evidence type="ECO:0000259" key="1">
    <source>
        <dbReference type="Pfam" id="PF22636"/>
    </source>
</evidence>
<sequence>MWRNIEGLSRTIDFTPDDSLIWDENDEMVSLHLVSSSGLLKEAVKLGAKVLEEFLPEDLISVVTKASIKHYNPCVVGKTIVIGVRVTNVEGNLIQFYSVITKENRKIAEIEFTRAIVSKSYLRRKVIEETA</sequence>
<reference evidence="3" key="1">
    <citation type="submission" date="2016-11" db="EMBL/GenBank/DDBJ databases">
        <authorList>
            <person name="Varghese N."/>
            <person name="Submissions S."/>
        </authorList>
    </citation>
    <scope>NUCLEOTIDE SEQUENCE [LARGE SCALE GENOMIC DNA]</scope>
    <source>
        <strain evidence="3">DSM 15807</strain>
    </source>
</reference>
<name>A0A1M5RXJ9_9BACT</name>
<dbReference type="Proteomes" id="UP000242592">
    <property type="component" value="Unassembled WGS sequence"/>
</dbReference>
<dbReference type="STRING" id="1123380.SAMN02745199_0678"/>
<organism evidence="2 3">
    <name type="scientific">Thermosipho atlanticus DSM 15807</name>
    <dbReference type="NCBI Taxonomy" id="1123380"/>
    <lineage>
        <taxon>Bacteria</taxon>
        <taxon>Thermotogati</taxon>
        <taxon>Thermotogota</taxon>
        <taxon>Thermotogae</taxon>
        <taxon>Thermotogales</taxon>
        <taxon>Fervidobacteriaceae</taxon>
        <taxon>Thermosipho</taxon>
    </lineage>
</organism>
<dbReference type="PANTHER" id="PTHR36934:SF1">
    <property type="entry name" value="THIOESTERASE DOMAIN-CONTAINING PROTEIN"/>
    <property type="match status" value="1"/>
</dbReference>
<accession>A0A1M5RXJ9</accession>
<gene>
    <name evidence="2" type="ORF">SAMN02745199_0678</name>
</gene>
<feature type="domain" description="Fluoroacetyl-CoA-specific thioesterase-like" evidence="1">
    <location>
        <begin position="27"/>
        <end position="119"/>
    </location>
</feature>
<dbReference type="Gene3D" id="3.10.129.10">
    <property type="entry name" value="Hotdog Thioesterase"/>
    <property type="match status" value="1"/>
</dbReference>
<dbReference type="InterPro" id="IPR054485">
    <property type="entry name" value="FlK-like_dom"/>
</dbReference>
<dbReference type="OrthoDB" id="37527at2"/>
<keyword evidence="3" id="KW-1185">Reference proteome</keyword>
<dbReference type="PANTHER" id="PTHR36934">
    <property type="entry name" value="BLR0278 PROTEIN"/>
    <property type="match status" value="1"/>
</dbReference>
<protein>
    <submittedName>
        <fullName evidence="2">Predicted thioesterase</fullName>
    </submittedName>
</protein>
<evidence type="ECO:0000313" key="3">
    <source>
        <dbReference type="Proteomes" id="UP000242592"/>
    </source>
</evidence>
<dbReference type="RefSeq" id="WP_073072203.1">
    <property type="nucleotide sequence ID" value="NZ_FQXN01000002.1"/>
</dbReference>